<dbReference type="Proteomes" id="UP001408356">
    <property type="component" value="Unassembled WGS sequence"/>
</dbReference>
<comment type="caution">
    <text evidence="2">The sequence shown here is derived from an EMBL/GenBank/DDBJ whole genome shotgun (WGS) entry which is preliminary data.</text>
</comment>
<name>A0ABR2UZR6_9PEZI</name>
<dbReference type="EMBL" id="JARVKF010000257">
    <property type="protein sequence ID" value="KAK9420190.1"/>
    <property type="molecule type" value="Genomic_DNA"/>
</dbReference>
<feature type="region of interest" description="Disordered" evidence="1">
    <location>
        <begin position="1"/>
        <end position="46"/>
    </location>
</feature>
<sequence>MFPSPSPPLGSSRCFFRPSNNRQDNEMALMKPPNGDRILTSSSSGRSFTSTAFVGVRLSGFAIDGNPLVGVHVIRHGDVWVAPIPSFARTTGIMHRRFCASAHSLEHTFESGSAKS</sequence>
<gene>
    <name evidence="2" type="ORF">SUNI508_06718</name>
</gene>
<evidence type="ECO:0000313" key="3">
    <source>
        <dbReference type="Proteomes" id="UP001408356"/>
    </source>
</evidence>
<evidence type="ECO:0000256" key="1">
    <source>
        <dbReference type="SAM" id="MobiDB-lite"/>
    </source>
</evidence>
<accession>A0ABR2UZR6</accession>
<evidence type="ECO:0000313" key="2">
    <source>
        <dbReference type="EMBL" id="KAK9420190.1"/>
    </source>
</evidence>
<protein>
    <submittedName>
        <fullName evidence="2">Uncharacterized protein</fullName>
    </submittedName>
</protein>
<organism evidence="2 3">
    <name type="scientific">Seiridium unicorne</name>
    <dbReference type="NCBI Taxonomy" id="138068"/>
    <lineage>
        <taxon>Eukaryota</taxon>
        <taxon>Fungi</taxon>
        <taxon>Dikarya</taxon>
        <taxon>Ascomycota</taxon>
        <taxon>Pezizomycotina</taxon>
        <taxon>Sordariomycetes</taxon>
        <taxon>Xylariomycetidae</taxon>
        <taxon>Amphisphaeriales</taxon>
        <taxon>Sporocadaceae</taxon>
        <taxon>Seiridium</taxon>
    </lineage>
</organism>
<reference evidence="2 3" key="1">
    <citation type="journal article" date="2024" name="J. Plant Pathol.">
        <title>Sequence and assembly of the genome of Seiridium unicorne, isolate CBS 538.82, causal agent of cypress canker disease.</title>
        <authorList>
            <person name="Scali E."/>
            <person name="Rocca G.D."/>
            <person name="Danti R."/>
            <person name="Garbelotto M."/>
            <person name="Barberini S."/>
            <person name="Baroncelli R."/>
            <person name="Emiliani G."/>
        </authorList>
    </citation>
    <scope>NUCLEOTIDE SEQUENCE [LARGE SCALE GENOMIC DNA]</scope>
    <source>
        <strain evidence="2 3">BM-138-508</strain>
    </source>
</reference>
<proteinExistence type="predicted"/>
<keyword evidence="3" id="KW-1185">Reference proteome</keyword>